<dbReference type="SUPFAM" id="SSF47203">
    <property type="entry name" value="Acyl-CoA dehydrogenase C-terminal domain-like"/>
    <property type="match status" value="1"/>
</dbReference>
<dbReference type="InterPro" id="IPR046373">
    <property type="entry name" value="Acyl-CoA_Oxase/DH_mid-dom_sf"/>
</dbReference>
<dbReference type="Proteomes" id="UP000502498">
    <property type="component" value="Chromosome"/>
</dbReference>
<dbReference type="InterPro" id="IPR045008">
    <property type="entry name" value="ACX4-like"/>
</dbReference>
<evidence type="ECO:0000256" key="4">
    <source>
        <dbReference type="ARBA" id="ARBA00022827"/>
    </source>
</evidence>
<dbReference type="Pfam" id="PF02770">
    <property type="entry name" value="Acyl-CoA_dh_M"/>
    <property type="match status" value="1"/>
</dbReference>
<evidence type="ECO:0000256" key="2">
    <source>
        <dbReference type="ARBA" id="ARBA00009347"/>
    </source>
</evidence>
<evidence type="ECO:0000256" key="1">
    <source>
        <dbReference type="ARBA" id="ARBA00001974"/>
    </source>
</evidence>
<dbReference type="PANTHER" id="PTHR43188">
    <property type="entry name" value="ACYL-COENZYME A OXIDASE"/>
    <property type="match status" value="1"/>
</dbReference>
<feature type="domain" description="Acyl-CoA oxidase/dehydrogenase middle" evidence="7">
    <location>
        <begin position="151"/>
        <end position="244"/>
    </location>
</feature>
<proteinExistence type="inferred from homology"/>
<dbReference type="InterPro" id="IPR013786">
    <property type="entry name" value="AcylCoA_DH/ox_N"/>
</dbReference>
<evidence type="ECO:0000256" key="3">
    <source>
        <dbReference type="ARBA" id="ARBA00022630"/>
    </source>
</evidence>
<dbReference type="Gene3D" id="2.40.110.10">
    <property type="entry name" value="Butyryl-CoA Dehydrogenase, subunit A, domain 2"/>
    <property type="match status" value="1"/>
</dbReference>
<dbReference type="RefSeq" id="WP_172989373.1">
    <property type="nucleotide sequence ID" value="NZ_CP054038.1"/>
</dbReference>
<dbReference type="InterPro" id="IPR036250">
    <property type="entry name" value="AcylCo_DH-like_C"/>
</dbReference>
<comment type="similarity">
    <text evidence="2 5">Belongs to the acyl-CoA dehydrogenase family.</text>
</comment>
<dbReference type="PROSITE" id="PS00073">
    <property type="entry name" value="ACYL_COA_DH_2"/>
    <property type="match status" value="1"/>
</dbReference>
<sequence length="410" mass="44895">MTTTDTIDLEREVATAAQHADVADPVDFYRYRDLLTSDERLRLADLRAYLEREVAPIADEYWERAESPRQVFRPLADLGLYGAGFPEVAQFDNSALFRGWVSYEMARVDSSVATMAGVHSGLAMNAVAIGGSDEQRADLLPKMARGEIVGAFGLTEPFSGSDTARGIRTTARRDGDEWVLDGAKRWIGNATFADIVVIWARDVADSKVKGFLVTRGTPGFTATKIERKQSLRAVENADITLVDVRLPDSARLARVHSFREVALILRQTRSDVAWQALGNGVGAYEAAVAYARSREQFGRVIGSYQLVQSKLVTCLTEITASIALCTRTAQLQDAGTLTDEQSAMAKATVSERMRRVVALCREILGGNGIQLDYGVARHFADAEAIYTYEGTHDMNTLIVGRDITGIPAFA</sequence>
<dbReference type="GO" id="GO:0006635">
    <property type="term" value="P:fatty acid beta-oxidation"/>
    <property type="evidence" value="ECO:0007669"/>
    <property type="project" value="InterPro"/>
</dbReference>
<dbReference type="Pfam" id="PF00441">
    <property type="entry name" value="Acyl-CoA_dh_1"/>
    <property type="match status" value="1"/>
</dbReference>
<feature type="domain" description="Acyl-CoA dehydrogenase/oxidase N-terminal" evidence="8">
    <location>
        <begin position="38"/>
        <end position="147"/>
    </location>
</feature>
<evidence type="ECO:0000313" key="9">
    <source>
        <dbReference type="EMBL" id="QKJ18932.1"/>
    </source>
</evidence>
<dbReference type="InterPro" id="IPR009075">
    <property type="entry name" value="AcylCo_DH/oxidase_C"/>
</dbReference>
<dbReference type="Gene3D" id="1.20.140.10">
    <property type="entry name" value="Butyryl-CoA Dehydrogenase, subunit A, domain 3"/>
    <property type="match status" value="1"/>
</dbReference>
<name>A0A7D4Q063_9MICO</name>
<dbReference type="Pfam" id="PF02771">
    <property type="entry name" value="Acyl-CoA_dh_N"/>
    <property type="match status" value="1"/>
</dbReference>
<gene>
    <name evidence="9" type="ORF">HQM25_05750</name>
</gene>
<protein>
    <submittedName>
        <fullName evidence="9">Acyl-CoA dehydrogenase family protein</fullName>
    </submittedName>
</protein>
<dbReference type="EMBL" id="CP054038">
    <property type="protein sequence ID" value="QKJ18932.1"/>
    <property type="molecule type" value="Genomic_DNA"/>
</dbReference>
<keyword evidence="3 5" id="KW-0285">Flavoprotein</keyword>
<reference evidence="9 10" key="1">
    <citation type="submission" date="2020-05" db="EMBL/GenBank/DDBJ databases">
        <title>Strain PA2F3 complete genome.</title>
        <authorList>
            <person name="Kim Y.-S."/>
            <person name="Kim S.-J."/>
            <person name="Jung H.-k."/>
            <person name="Kim S.-E."/>
            <person name="Kim K.-H."/>
        </authorList>
    </citation>
    <scope>NUCLEOTIDE SEQUENCE [LARGE SCALE GENOMIC DNA]</scope>
    <source>
        <strain evidence="9 10">PA2F3</strain>
    </source>
</reference>
<dbReference type="Gene3D" id="1.10.540.10">
    <property type="entry name" value="Acyl-CoA dehydrogenase/oxidase, N-terminal domain"/>
    <property type="match status" value="1"/>
</dbReference>
<dbReference type="PANTHER" id="PTHR43188:SF1">
    <property type="entry name" value="ACYL-COA DEHYDROGENASE"/>
    <property type="match status" value="1"/>
</dbReference>
<feature type="domain" description="Acyl-CoA dehydrogenase/oxidase C-terminal" evidence="6">
    <location>
        <begin position="265"/>
        <end position="403"/>
    </location>
</feature>
<evidence type="ECO:0000313" key="10">
    <source>
        <dbReference type="Proteomes" id="UP000502498"/>
    </source>
</evidence>
<dbReference type="GO" id="GO:0003995">
    <property type="term" value="F:acyl-CoA dehydrogenase activity"/>
    <property type="evidence" value="ECO:0007669"/>
    <property type="project" value="InterPro"/>
</dbReference>
<evidence type="ECO:0000256" key="5">
    <source>
        <dbReference type="RuleBase" id="RU362125"/>
    </source>
</evidence>
<keyword evidence="4 5" id="KW-0274">FAD</keyword>
<evidence type="ECO:0000259" key="7">
    <source>
        <dbReference type="Pfam" id="PF02770"/>
    </source>
</evidence>
<evidence type="ECO:0000259" key="6">
    <source>
        <dbReference type="Pfam" id="PF00441"/>
    </source>
</evidence>
<dbReference type="InterPro" id="IPR006089">
    <property type="entry name" value="Acyl-CoA_DH_CS"/>
</dbReference>
<comment type="cofactor">
    <cofactor evidence="1 5">
        <name>FAD</name>
        <dbReference type="ChEBI" id="CHEBI:57692"/>
    </cofactor>
</comment>
<organism evidence="9 10">
    <name type="scientific">Microbacterium hominis</name>
    <dbReference type="NCBI Taxonomy" id="162426"/>
    <lineage>
        <taxon>Bacteria</taxon>
        <taxon>Bacillati</taxon>
        <taxon>Actinomycetota</taxon>
        <taxon>Actinomycetes</taxon>
        <taxon>Micrococcales</taxon>
        <taxon>Microbacteriaceae</taxon>
        <taxon>Microbacterium</taxon>
    </lineage>
</organism>
<dbReference type="InterPro" id="IPR006091">
    <property type="entry name" value="Acyl-CoA_Oxase/DH_mid-dom"/>
</dbReference>
<dbReference type="InterPro" id="IPR009100">
    <property type="entry name" value="AcylCoA_DH/oxidase_NM_dom_sf"/>
</dbReference>
<accession>A0A7D4Q063</accession>
<keyword evidence="5" id="KW-0560">Oxidoreductase</keyword>
<dbReference type="AlphaFoldDB" id="A0A7D4Q063"/>
<evidence type="ECO:0000259" key="8">
    <source>
        <dbReference type="Pfam" id="PF02771"/>
    </source>
</evidence>
<dbReference type="SUPFAM" id="SSF56645">
    <property type="entry name" value="Acyl-CoA dehydrogenase NM domain-like"/>
    <property type="match status" value="1"/>
</dbReference>
<dbReference type="GO" id="GO:0050660">
    <property type="term" value="F:flavin adenine dinucleotide binding"/>
    <property type="evidence" value="ECO:0007669"/>
    <property type="project" value="InterPro"/>
</dbReference>
<dbReference type="InterPro" id="IPR037069">
    <property type="entry name" value="AcylCoA_DH/ox_N_sf"/>
</dbReference>